<evidence type="ECO:0000256" key="2">
    <source>
        <dbReference type="ARBA" id="ARBA00004882"/>
    </source>
</evidence>
<reference evidence="11 12" key="2">
    <citation type="submission" date="2023-09" db="UniProtKB">
        <authorList>
            <consortium name="RefSeq"/>
        </authorList>
    </citation>
    <scope>IDENTIFICATION</scope>
    <source>
        <tissue evidence="11 12">Leaf</tissue>
    </source>
</reference>
<dbReference type="InterPro" id="IPR016193">
    <property type="entry name" value="Cytidine_deaminase-like"/>
</dbReference>
<evidence type="ECO:0000256" key="7">
    <source>
        <dbReference type="ARBA" id="ARBA00058389"/>
    </source>
</evidence>
<evidence type="ECO:0000256" key="3">
    <source>
        <dbReference type="ARBA" id="ARBA00012766"/>
    </source>
</evidence>
<evidence type="ECO:0000256" key="1">
    <source>
        <dbReference type="ARBA" id="ARBA00001947"/>
    </source>
</evidence>
<comment type="pathway">
    <text evidence="2">Cofactor biosynthesis; riboflavin biosynthesis; 5-amino-6-(D-ribitylamino)uracil from GTP: step 2/4.</text>
</comment>
<dbReference type="UniPathway" id="UPA00275">
    <property type="reaction ID" value="UER00401"/>
</dbReference>
<evidence type="ECO:0000259" key="9">
    <source>
        <dbReference type="PROSITE" id="PS51747"/>
    </source>
</evidence>
<dbReference type="Gramene" id="Vradi02g05130.1">
    <property type="protein sequence ID" value="Vradi02g05130.1"/>
    <property type="gene ID" value="Vradi02g05130"/>
</dbReference>
<dbReference type="SUPFAM" id="SSF53927">
    <property type="entry name" value="Cytidine deaminase-like"/>
    <property type="match status" value="1"/>
</dbReference>
<dbReference type="AlphaFoldDB" id="A0A1S3TKD4"/>
<keyword evidence="10" id="KW-1185">Reference proteome</keyword>
<evidence type="ECO:0000256" key="8">
    <source>
        <dbReference type="ARBA" id="ARBA00070721"/>
    </source>
</evidence>
<dbReference type="CDD" id="cd01284">
    <property type="entry name" value="Riboflavin_deaminase-reductase"/>
    <property type="match status" value="1"/>
</dbReference>
<name>A0A1S3TKD4_VIGRR</name>
<dbReference type="PROSITE" id="PS00903">
    <property type="entry name" value="CYT_DCMP_DEAMINASES_1"/>
    <property type="match status" value="1"/>
</dbReference>
<evidence type="ECO:0000256" key="4">
    <source>
        <dbReference type="ARBA" id="ARBA00022723"/>
    </source>
</evidence>
<dbReference type="InterPro" id="IPR002125">
    <property type="entry name" value="CMP_dCMP_dom"/>
</dbReference>
<dbReference type="STRING" id="3916.A0A1S3TKD4"/>
<dbReference type="FunFam" id="3.40.140.10:FF:000025">
    <property type="entry name" value="Riboflavin biosynthesis protein RibD"/>
    <property type="match status" value="1"/>
</dbReference>
<comment type="function">
    <text evidence="7">Monofunctional pyrimidine deaminase involved in the riboflavin biosynthesis pathway. Also has a reductase domain that lacks catalytically essential substrate-binding residues.</text>
</comment>
<dbReference type="NCBIfam" id="TIGR00326">
    <property type="entry name" value="eubact_ribD"/>
    <property type="match status" value="1"/>
</dbReference>
<dbReference type="SUPFAM" id="SSF53597">
    <property type="entry name" value="Dihydrofolate reductase-like"/>
    <property type="match status" value="1"/>
</dbReference>
<organism evidence="12">
    <name type="scientific">Vigna radiata var. radiata</name>
    <name type="common">Mung bean</name>
    <name type="synonym">Phaseolus aureus</name>
    <dbReference type="NCBI Taxonomy" id="3916"/>
    <lineage>
        <taxon>Eukaryota</taxon>
        <taxon>Viridiplantae</taxon>
        <taxon>Streptophyta</taxon>
        <taxon>Embryophyta</taxon>
        <taxon>Tracheophyta</taxon>
        <taxon>Spermatophyta</taxon>
        <taxon>Magnoliopsida</taxon>
        <taxon>eudicotyledons</taxon>
        <taxon>Gunneridae</taxon>
        <taxon>Pentapetalae</taxon>
        <taxon>rosids</taxon>
        <taxon>fabids</taxon>
        <taxon>Fabales</taxon>
        <taxon>Fabaceae</taxon>
        <taxon>Papilionoideae</taxon>
        <taxon>50 kb inversion clade</taxon>
        <taxon>NPAAA clade</taxon>
        <taxon>indigoferoid/millettioid clade</taxon>
        <taxon>Phaseoleae</taxon>
        <taxon>Vigna</taxon>
    </lineage>
</organism>
<comment type="cofactor">
    <cofactor evidence="1">
        <name>Zn(2+)</name>
        <dbReference type="ChEBI" id="CHEBI:29105"/>
    </cofactor>
</comment>
<dbReference type="OrthoDB" id="252265at2759"/>
<evidence type="ECO:0000256" key="5">
    <source>
        <dbReference type="ARBA" id="ARBA00022801"/>
    </source>
</evidence>
<dbReference type="GO" id="GO:0008835">
    <property type="term" value="F:diaminohydroxyphosphoribosylaminopyrimidine deaminase activity"/>
    <property type="evidence" value="ECO:0007669"/>
    <property type="project" value="UniProtKB-EC"/>
</dbReference>
<accession>A0A1S3TKD4</accession>
<dbReference type="GO" id="GO:0008270">
    <property type="term" value="F:zinc ion binding"/>
    <property type="evidence" value="ECO:0007669"/>
    <property type="project" value="InterPro"/>
</dbReference>
<proteinExistence type="predicted"/>
<dbReference type="PANTHER" id="PTHR11079:SF162">
    <property type="entry name" value="RIBOFLAVIN BIOSYNTHESIS PROTEIN PYRD, CHLOROPLASTIC"/>
    <property type="match status" value="1"/>
</dbReference>
<dbReference type="Pfam" id="PF00383">
    <property type="entry name" value="dCMP_cyt_deam_1"/>
    <property type="match status" value="1"/>
</dbReference>
<evidence type="ECO:0000256" key="6">
    <source>
        <dbReference type="ARBA" id="ARBA00022833"/>
    </source>
</evidence>
<evidence type="ECO:0000313" key="11">
    <source>
        <dbReference type="RefSeq" id="XP_014494237.1"/>
    </source>
</evidence>
<keyword evidence="6" id="KW-0862">Zinc</keyword>
<dbReference type="SMR" id="A0A1S3TKD4"/>
<evidence type="ECO:0000313" key="12">
    <source>
        <dbReference type="RefSeq" id="XP_014494239.1"/>
    </source>
</evidence>
<dbReference type="GO" id="GO:0009231">
    <property type="term" value="P:riboflavin biosynthetic process"/>
    <property type="evidence" value="ECO:0007669"/>
    <property type="project" value="UniProtKB-UniPathway"/>
</dbReference>
<protein>
    <recommendedName>
        <fullName evidence="8">Riboflavin biosynthesis protein PYRD, chloroplastic</fullName>
        <ecNumber evidence="3">3.5.4.26</ecNumber>
    </recommendedName>
</protein>
<gene>
    <name evidence="11 12" type="primary">LOC106756359</name>
</gene>
<keyword evidence="5" id="KW-0378">Hydrolase</keyword>
<dbReference type="Gene3D" id="3.40.140.10">
    <property type="entry name" value="Cytidine Deaminase, domain 2"/>
    <property type="match status" value="1"/>
</dbReference>
<dbReference type="GeneID" id="106756359"/>
<evidence type="ECO:0000313" key="10">
    <source>
        <dbReference type="Proteomes" id="UP000087766"/>
    </source>
</evidence>
<dbReference type="Proteomes" id="UP000087766">
    <property type="component" value="Chromosome 2"/>
</dbReference>
<dbReference type="EC" id="3.5.4.26" evidence="3"/>
<dbReference type="Gene3D" id="3.40.430.10">
    <property type="entry name" value="Dihydrofolate Reductase, subunit A"/>
    <property type="match status" value="1"/>
</dbReference>
<dbReference type="InterPro" id="IPR004794">
    <property type="entry name" value="Eubact_RibD"/>
</dbReference>
<dbReference type="InterPro" id="IPR016192">
    <property type="entry name" value="APOBEC/CMP_deaminase_Zn-bd"/>
</dbReference>
<dbReference type="PANTHER" id="PTHR11079">
    <property type="entry name" value="CYTOSINE DEAMINASE FAMILY MEMBER"/>
    <property type="match status" value="1"/>
</dbReference>
<dbReference type="KEGG" id="vra:106756359"/>
<sequence>MQALCSDCSLQVPRFSITATPRKFASFVSTLSPSKAGTRLCLPFGCGRYKPITRSLWDGFEVQCASSDGESGDEFYMRRCVELARKAIGYTSPNPLVGCVIVKNGIVVGEGFHPKAGRPHAEVFALRDAGDLAQNATAYVSLEPCNHFGRTPPCTEALIKAKVKKVVVGMVDPNPIVAFKGVERLRDAGIEVVVGVEEELCKSLNEPYIHRMLTGKPFLSLRYSLSANGNFLNLLGNGAADCGGYYSRLLQEYDAVVMSSSFFTENFKVPASQEPGANQPIRIVIHKDPSSLNQVLSSINDITSKIIIFTENKARTAPEVAQQGIETVALDQINLDVILDYCNRQGLCSVLLDIRGSFSEFEVLVMEAMEKNYINKFITEILPVWNKRTEPDPLQTLKSLEQGMKVLNLKSKTSDQSVIIEGYFKSE</sequence>
<keyword evidence="4" id="KW-0479">Metal-binding</keyword>
<dbReference type="InterPro" id="IPR024072">
    <property type="entry name" value="DHFR-like_dom_sf"/>
</dbReference>
<reference evidence="10" key="1">
    <citation type="journal article" date="2014" name="Nat. Commun.">
        <title>Genome sequence of mungbean and insights into evolution within Vigna species.</title>
        <authorList>
            <person name="Kang Y.J."/>
            <person name="Kim S.K."/>
            <person name="Kim M.Y."/>
            <person name="Lestari P."/>
            <person name="Kim K.H."/>
            <person name="Ha B.K."/>
            <person name="Jun T.H."/>
            <person name="Hwang W.J."/>
            <person name="Lee T."/>
            <person name="Lee J."/>
            <person name="Shim S."/>
            <person name="Yoon M.Y."/>
            <person name="Jang Y.E."/>
            <person name="Han K.S."/>
            <person name="Taeprayoon P."/>
            <person name="Yoon N."/>
            <person name="Somta P."/>
            <person name="Tanya P."/>
            <person name="Kim K.S."/>
            <person name="Gwag J.G."/>
            <person name="Moon J.K."/>
            <person name="Lee Y.H."/>
            <person name="Park B.S."/>
            <person name="Bombarely A."/>
            <person name="Doyle J.J."/>
            <person name="Jackson S.A."/>
            <person name="Schafleitner R."/>
            <person name="Srinives P."/>
            <person name="Varshney R.K."/>
            <person name="Lee S.H."/>
        </authorList>
    </citation>
    <scope>NUCLEOTIDE SEQUENCE [LARGE SCALE GENOMIC DNA]</scope>
    <source>
        <strain evidence="10">cv. VC1973A</strain>
    </source>
</reference>
<dbReference type="PROSITE" id="PS51747">
    <property type="entry name" value="CYT_DCMP_DEAMINASES_2"/>
    <property type="match status" value="1"/>
</dbReference>
<dbReference type="RefSeq" id="XP_014494237.1">
    <property type="nucleotide sequence ID" value="XM_014638751.2"/>
</dbReference>
<feature type="domain" description="CMP/dCMP-type deaminase" evidence="9">
    <location>
        <begin position="71"/>
        <end position="193"/>
    </location>
</feature>
<dbReference type="RefSeq" id="XP_014494239.1">
    <property type="nucleotide sequence ID" value="XM_014638753.2"/>
</dbReference>